<dbReference type="Pfam" id="PF13401">
    <property type="entry name" value="AAA_22"/>
    <property type="match status" value="1"/>
</dbReference>
<dbReference type="GO" id="GO:0006260">
    <property type="term" value="P:DNA replication"/>
    <property type="evidence" value="ECO:0007669"/>
    <property type="project" value="UniProtKB-UniRule"/>
</dbReference>
<proteinExistence type="inferred from homology"/>
<dbReference type="Pfam" id="PF22703">
    <property type="entry name" value="Cdc6_lid"/>
    <property type="match status" value="1"/>
</dbReference>
<dbReference type="InterPro" id="IPR027417">
    <property type="entry name" value="P-loop_NTPase"/>
</dbReference>
<dbReference type="SMART" id="SM00382">
    <property type="entry name" value="AAA"/>
    <property type="match status" value="1"/>
</dbReference>
<dbReference type="GO" id="GO:0016887">
    <property type="term" value="F:ATP hydrolysis activity"/>
    <property type="evidence" value="ECO:0007669"/>
    <property type="project" value="InterPro"/>
</dbReference>
<dbReference type="FunFam" id="1.10.8.60:FF:000073">
    <property type="entry name" value="ORC1-type DNA replication protein"/>
    <property type="match status" value="1"/>
</dbReference>
<evidence type="ECO:0000256" key="4">
    <source>
        <dbReference type="ARBA" id="ARBA00022840"/>
    </source>
</evidence>
<dbReference type="Pfam" id="PF09079">
    <property type="entry name" value="WHD_Cdc6"/>
    <property type="match status" value="1"/>
</dbReference>
<evidence type="ECO:0000259" key="6">
    <source>
        <dbReference type="SMART" id="SM00382"/>
    </source>
</evidence>
<evidence type="ECO:0000259" key="7">
    <source>
        <dbReference type="SMART" id="SM01074"/>
    </source>
</evidence>
<dbReference type="CDD" id="cd08768">
    <property type="entry name" value="Cdc6_C"/>
    <property type="match status" value="1"/>
</dbReference>
<dbReference type="SMR" id="A0A832TFR5"/>
<organism evidence="8 9">
    <name type="scientific">Sulfurisphaera tokodaii</name>
    <dbReference type="NCBI Taxonomy" id="111955"/>
    <lineage>
        <taxon>Archaea</taxon>
        <taxon>Thermoproteota</taxon>
        <taxon>Thermoprotei</taxon>
        <taxon>Sulfolobales</taxon>
        <taxon>Sulfolobaceae</taxon>
        <taxon>Sulfurisphaera</taxon>
    </lineage>
</organism>
<feature type="binding site" evidence="5">
    <location>
        <begin position="67"/>
        <end position="71"/>
    </location>
    <ligand>
        <name>ATP</name>
        <dbReference type="ChEBI" id="CHEBI:30616"/>
    </ligand>
</feature>
<dbReference type="InterPro" id="IPR050311">
    <property type="entry name" value="ORC1/CDC6"/>
</dbReference>
<dbReference type="RefSeq" id="WP_010978258.1">
    <property type="nucleotide sequence ID" value="NZ_BAABQO010000002.1"/>
</dbReference>
<dbReference type="OMA" id="WPTDEVY"/>
<dbReference type="Gene3D" id="1.10.8.60">
    <property type="match status" value="1"/>
</dbReference>
<evidence type="ECO:0000256" key="5">
    <source>
        <dbReference type="HAMAP-Rule" id="MF_01407"/>
    </source>
</evidence>
<dbReference type="NCBIfam" id="TIGR02928">
    <property type="entry name" value="orc1/cdc6 family replication initiation protein"/>
    <property type="match status" value="1"/>
</dbReference>
<dbReference type="CDD" id="cd00009">
    <property type="entry name" value="AAA"/>
    <property type="match status" value="1"/>
</dbReference>
<dbReference type="HAMAP" id="MF_01407">
    <property type="entry name" value="ORC1_type_DNA_replic_protein"/>
    <property type="match status" value="1"/>
</dbReference>
<dbReference type="PANTHER" id="PTHR10763:SF26">
    <property type="entry name" value="CELL DIVISION CONTROL PROTEIN 6 HOMOLOG"/>
    <property type="match status" value="1"/>
</dbReference>
<name>A0A832TFR5_9CREN</name>
<evidence type="ECO:0000256" key="1">
    <source>
        <dbReference type="ARBA" id="ARBA00006184"/>
    </source>
</evidence>
<dbReference type="AlphaFoldDB" id="A0A832TFR5"/>
<dbReference type="EMBL" id="DUJO01000051">
    <property type="protein sequence ID" value="HII75024.1"/>
    <property type="molecule type" value="Genomic_DNA"/>
</dbReference>
<evidence type="ECO:0000256" key="2">
    <source>
        <dbReference type="ARBA" id="ARBA00022705"/>
    </source>
</evidence>
<dbReference type="InterPro" id="IPR055237">
    <property type="entry name" value="Cdc6_lid"/>
</dbReference>
<feature type="binding site" evidence="5">
    <location>
        <position position="208"/>
    </location>
    <ligand>
        <name>ATP</name>
        <dbReference type="ChEBI" id="CHEBI:30616"/>
    </ligand>
</feature>
<keyword evidence="2 5" id="KW-0235">DNA replication</keyword>
<evidence type="ECO:0000313" key="8">
    <source>
        <dbReference type="EMBL" id="HII75024.1"/>
    </source>
</evidence>
<feature type="domain" description="AAA+ ATPase" evidence="6">
    <location>
        <begin position="55"/>
        <end position="209"/>
    </location>
</feature>
<comment type="caution">
    <text evidence="8">The sequence shown here is derived from an EMBL/GenBank/DDBJ whole genome shotgun (WGS) entry which is preliminary data.</text>
</comment>
<accession>A0A832TFR5</accession>
<dbReference type="InterPro" id="IPR003593">
    <property type="entry name" value="AAA+_ATPase"/>
</dbReference>
<dbReference type="InterPro" id="IPR015163">
    <property type="entry name" value="Cdc6_C"/>
</dbReference>
<dbReference type="Gene3D" id="3.40.50.300">
    <property type="entry name" value="P-loop containing nucleotide triphosphate hydrolases"/>
    <property type="match status" value="1"/>
</dbReference>
<evidence type="ECO:0000256" key="3">
    <source>
        <dbReference type="ARBA" id="ARBA00022741"/>
    </source>
</evidence>
<dbReference type="Gene3D" id="1.10.10.10">
    <property type="entry name" value="Winged helix-like DNA-binding domain superfamily/Winged helix DNA-binding domain"/>
    <property type="match status" value="1"/>
</dbReference>
<dbReference type="GeneID" id="1458210"/>
<dbReference type="InterPro" id="IPR036388">
    <property type="entry name" value="WH-like_DNA-bd_sf"/>
</dbReference>
<evidence type="ECO:0000313" key="9">
    <source>
        <dbReference type="Proteomes" id="UP000646844"/>
    </source>
</evidence>
<comment type="similarity">
    <text evidence="1 5">Belongs to the CDC6/cdc18 family.</text>
</comment>
<dbReference type="InterPro" id="IPR049945">
    <property type="entry name" value="AAA_22"/>
</dbReference>
<feature type="binding site" evidence="5">
    <location>
        <position position="220"/>
    </location>
    <ligand>
        <name>ATP</name>
        <dbReference type="ChEBI" id="CHEBI:30616"/>
    </ligand>
</feature>
<dbReference type="NCBIfam" id="NF001625">
    <property type="entry name" value="PRK00411.1-3"/>
    <property type="match status" value="1"/>
</dbReference>
<keyword evidence="4 5" id="KW-0067">ATP-binding</keyword>
<dbReference type="InterPro" id="IPR036390">
    <property type="entry name" value="WH_DNA-bd_sf"/>
</dbReference>
<dbReference type="SUPFAM" id="SSF46785">
    <property type="entry name" value="Winged helix' DNA-binding domain"/>
    <property type="match status" value="1"/>
</dbReference>
<keyword evidence="3 5" id="KW-0547">Nucleotide-binding</keyword>
<dbReference type="GO" id="GO:0005524">
    <property type="term" value="F:ATP binding"/>
    <property type="evidence" value="ECO:0007669"/>
    <property type="project" value="UniProtKB-UniRule"/>
</dbReference>
<sequence length="398" mass="45310">MSKIIDEILSSLSRSRIFRNRELLLPDYVPEELPHREEQIKRLVEILSPLMRGEKPNNIFIYGLTGTGKTAVTKFVVKKLHEKISNSFIYVYINTRQTDTPYRILADLLENLGSKVPFTGISTAELYRRFIKKVLELKPILVIVLDEIDALVKKHGDDILYRLTRANYEMGKSKVSIIGITNDIKFVEFLDPRVKSSLSEEEIVFPPYNAEELEDILKRRATLAFYDSVVSDDVIKLCAAIAARDHGDARRALDLLRVAGEVAERDGAEKLTIEHVNKARVEIERDRVYEVVSTLPFHSKLVLLAIVIGVNEKRRTLTTGEVYDVYTKLAKKIGVESVTQRRVSDIINELDMLGIITARVVNRGRYGKTKEVNLAVNEETVIKAISEKDSKIASLWDR</sequence>
<dbReference type="SMART" id="SM01074">
    <property type="entry name" value="Cdc6_C"/>
    <property type="match status" value="1"/>
</dbReference>
<comment type="function">
    <text evidence="5">Involved in regulation of DNA replication.</text>
</comment>
<reference evidence="8" key="1">
    <citation type="journal article" date="2020" name="bioRxiv">
        <title>A rank-normalized archaeal taxonomy based on genome phylogeny resolves widespread incomplete and uneven classifications.</title>
        <authorList>
            <person name="Rinke C."/>
            <person name="Chuvochina M."/>
            <person name="Mussig A.J."/>
            <person name="Chaumeil P.-A."/>
            <person name="Waite D.W."/>
            <person name="Whitman W.B."/>
            <person name="Parks D.H."/>
            <person name="Hugenholtz P."/>
        </authorList>
    </citation>
    <scope>NUCLEOTIDE SEQUENCE</scope>
    <source>
        <strain evidence="8">UBA8838</strain>
    </source>
</reference>
<dbReference type="InterPro" id="IPR014277">
    <property type="entry name" value="Orc1/Cdc6_arc"/>
</dbReference>
<dbReference type="Proteomes" id="UP000646844">
    <property type="component" value="Unassembled WGS sequence"/>
</dbReference>
<gene>
    <name evidence="8" type="ORF">HA332_11810</name>
</gene>
<feature type="domain" description="Cdc6 C-terminal" evidence="7">
    <location>
        <begin position="303"/>
        <end position="385"/>
    </location>
</feature>
<dbReference type="PANTHER" id="PTHR10763">
    <property type="entry name" value="CELL DIVISION CONTROL PROTEIN 6-RELATED"/>
    <property type="match status" value="1"/>
</dbReference>
<dbReference type="SUPFAM" id="SSF52540">
    <property type="entry name" value="P-loop containing nucleoside triphosphate hydrolases"/>
    <property type="match status" value="1"/>
</dbReference>
<dbReference type="FunFam" id="3.40.50.300:FF:000930">
    <property type="entry name" value="ORC1-type DNA replication protein"/>
    <property type="match status" value="1"/>
</dbReference>
<dbReference type="CDD" id="cd18139">
    <property type="entry name" value="HLD_clamp_RarA"/>
    <property type="match status" value="1"/>
</dbReference>
<protein>
    <recommendedName>
        <fullName evidence="5">ORC1-type DNA replication protein</fullName>
    </recommendedName>
</protein>